<dbReference type="EMBL" id="HE650827">
    <property type="protein sequence ID" value="CCF59213.1"/>
    <property type="molecule type" value="Genomic_DNA"/>
</dbReference>
<evidence type="ECO:0000256" key="1">
    <source>
        <dbReference type="SAM" id="MobiDB-lite"/>
    </source>
</evidence>
<dbReference type="CDD" id="cd04301">
    <property type="entry name" value="NAT_SF"/>
    <property type="match status" value="1"/>
</dbReference>
<name>H2AXW3_KAZAF</name>
<dbReference type="Gene3D" id="3.40.630.30">
    <property type="match status" value="1"/>
</dbReference>
<dbReference type="FunCoup" id="H2AXW3">
    <property type="interactions" value="1480"/>
</dbReference>
<dbReference type="HOGENOM" id="CLU_013985_42_4_1"/>
<dbReference type="GO" id="GO:0031509">
    <property type="term" value="P:subtelomeric heterochromatin formation"/>
    <property type="evidence" value="ECO:0007669"/>
    <property type="project" value="EnsemblFungi"/>
</dbReference>
<dbReference type="SUPFAM" id="SSF55729">
    <property type="entry name" value="Acyl-CoA N-acyltransferases (Nat)"/>
    <property type="match status" value="1"/>
</dbReference>
<feature type="region of interest" description="Disordered" evidence="1">
    <location>
        <begin position="1"/>
        <end position="30"/>
    </location>
</feature>
<dbReference type="InParanoid" id="H2AXW3"/>
<feature type="domain" description="N-acetyltransferase" evidence="2">
    <location>
        <begin position="115"/>
        <end position="258"/>
    </location>
</feature>
<dbReference type="OrthoDB" id="10264707at2759"/>
<dbReference type="KEGG" id="kaf:KAFR_0G01790"/>
<dbReference type="GO" id="GO:0000781">
    <property type="term" value="C:chromosome, telomeric region"/>
    <property type="evidence" value="ECO:0007669"/>
    <property type="project" value="GOC"/>
</dbReference>
<dbReference type="InterPro" id="IPR015416">
    <property type="entry name" value="Znf_H2C2_histone_UAS-bd"/>
</dbReference>
<dbReference type="GO" id="GO:0006281">
    <property type="term" value="P:DNA repair"/>
    <property type="evidence" value="ECO:0007669"/>
    <property type="project" value="EnsemblFungi"/>
</dbReference>
<proteinExistence type="predicted"/>
<dbReference type="GO" id="GO:0016747">
    <property type="term" value="F:acyltransferase activity, transferring groups other than amino-acyl groups"/>
    <property type="evidence" value="ECO:0007669"/>
    <property type="project" value="InterPro"/>
</dbReference>
<dbReference type="RefSeq" id="XP_003958348.1">
    <property type="nucleotide sequence ID" value="XM_003958299.1"/>
</dbReference>
<sequence length="706" mass="80254">MFPTLERTSQLKENGRPSTETAVNNAPTTSSLEQLLTPLQPRTILLKDGETIATMYPIPAVPSFLPHELLMFLYDEFNMEIEKGDSFPYYDTLTLEEFEDIWFHSEGHVCIMVLGEIPELDYGADSEDSYSANNNDEIDTMRNTNQYRRRKEIRNLNLDIQWEKQCLGVFGLQPAYPGRSAHVVTGSFLVNAGIRGKGIGKTLVETFVEWSKKLGFTSCVFPLIYGTNVGIRRILEGLNFRRIGKLPESGILKGFDVPIDSFIYGKEFTHITKSIDLLKDPQKGNEVAKYERLKYYLETGKYPLNCDRNEKARIRMTAKKHSLLNGKLMTNDREVVYDPDKQRQIALEAHLVDHQGINKVTAKIVEKYHWKGIKQTVSEVIAQCTKCKIRYQDGTGVIVTPSDSVIQAHMLPTQTVDTEKLRHTNDNVGLVNSTGLENGSSGSVGNTFKRLQHKRESSGQQQNLEKRQGNKRPGIFNEGEPTPSDAANTHGPLSSDFNLINSADNDRMLAPKAVETDDRIRKENNQFMNTFNELVKKDGGTKRRRYLDAATNAMVNKDNTTADVTVSSSKSSAKKVTTYNTTHNNLNSILENDSTNIMNDAMLHLEDNVMAALEMVQKEQREEEKRQEQSIDDFFNTFIANYQEEEDADYEETMARDGDEEDDEDEDEEDEEDDEEAVDDDDGEYDEGRTAHDSSIIYEDTQRKYY</sequence>
<dbReference type="GO" id="GO:0000122">
    <property type="term" value="P:negative regulation of transcription by RNA polymerase II"/>
    <property type="evidence" value="ECO:0007669"/>
    <property type="project" value="EnsemblFungi"/>
</dbReference>
<reference evidence="3 4" key="1">
    <citation type="journal article" date="2011" name="Proc. Natl. Acad. Sci. U.S.A.">
        <title>Evolutionary erosion of yeast sex chromosomes by mating-type switching accidents.</title>
        <authorList>
            <person name="Gordon J.L."/>
            <person name="Armisen D."/>
            <person name="Proux-Wera E."/>
            <person name="Oheigeartaigh S.S."/>
            <person name="Byrne K.P."/>
            <person name="Wolfe K.H."/>
        </authorList>
    </citation>
    <scope>NUCLEOTIDE SEQUENCE [LARGE SCALE GENOMIC DNA]</scope>
    <source>
        <strain evidence="4">ATCC 22294 / BCRC 22015 / CBS 2517 / CECT 1963 / NBRC 1671 / NRRL Y-8276</strain>
    </source>
</reference>
<protein>
    <recommendedName>
        <fullName evidence="2">N-acetyltransferase domain-containing protein</fullName>
    </recommendedName>
</protein>
<keyword evidence="4" id="KW-1185">Reference proteome</keyword>
<dbReference type="InterPro" id="IPR000182">
    <property type="entry name" value="GNAT_dom"/>
</dbReference>
<gene>
    <name evidence="3" type="primary">KAFR0G01790</name>
    <name evidence="3" type="ORF">KAFR_0G01790</name>
</gene>
<dbReference type="InterPro" id="IPR052742">
    <property type="entry name" value="Mito_N-acetyltransferase"/>
</dbReference>
<dbReference type="PANTHER" id="PTHR43138:SF2">
    <property type="entry name" value="PROTEIN SPT10"/>
    <property type="match status" value="1"/>
</dbReference>
<dbReference type="GO" id="GO:1990841">
    <property type="term" value="F:promoter-specific chromatin binding"/>
    <property type="evidence" value="ECO:0007669"/>
    <property type="project" value="EnsemblFungi"/>
</dbReference>
<dbReference type="GO" id="GO:0000183">
    <property type="term" value="P:rDNA heterochromatin formation"/>
    <property type="evidence" value="ECO:0007669"/>
    <property type="project" value="EnsemblFungi"/>
</dbReference>
<dbReference type="Pfam" id="PF09337">
    <property type="entry name" value="zf-H2C2"/>
    <property type="match status" value="1"/>
</dbReference>
<dbReference type="AlphaFoldDB" id="H2AXW3"/>
<dbReference type="Pfam" id="PF00583">
    <property type="entry name" value="Acetyltransf_1"/>
    <property type="match status" value="1"/>
</dbReference>
<dbReference type="InterPro" id="IPR016181">
    <property type="entry name" value="Acyl_CoA_acyltransferase"/>
</dbReference>
<feature type="compositionally biased region" description="Polar residues" evidence="1">
    <location>
        <begin position="16"/>
        <end position="30"/>
    </location>
</feature>
<feature type="compositionally biased region" description="Acidic residues" evidence="1">
    <location>
        <begin position="643"/>
        <end position="685"/>
    </location>
</feature>
<dbReference type="GO" id="GO:0043565">
    <property type="term" value="F:sequence-specific DNA binding"/>
    <property type="evidence" value="ECO:0007669"/>
    <property type="project" value="EnsemblFungi"/>
</dbReference>
<dbReference type="GO" id="GO:0010507">
    <property type="term" value="P:negative regulation of autophagy"/>
    <property type="evidence" value="ECO:0007669"/>
    <property type="project" value="EnsemblFungi"/>
</dbReference>
<evidence type="ECO:0000259" key="2">
    <source>
        <dbReference type="PROSITE" id="PS51186"/>
    </source>
</evidence>
<evidence type="ECO:0000313" key="3">
    <source>
        <dbReference type="EMBL" id="CCF59213.1"/>
    </source>
</evidence>
<dbReference type="Proteomes" id="UP000005220">
    <property type="component" value="Chromosome 7"/>
</dbReference>
<evidence type="ECO:0000313" key="4">
    <source>
        <dbReference type="Proteomes" id="UP000005220"/>
    </source>
</evidence>
<dbReference type="eggNOG" id="ENOG502QRFX">
    <property type="taxonomic scope" value="Eukaryota"/>
</dbReference>
<dbReference type="Gene3D" id="1.10.340.70">
    <property type="match status" value="1"/>
</dbReference>
<accession>H2AXW3</accession>
<dbReference type="GeneID" id="13887193"/>
<dbReference type="PANTHER" id="PTHR43138">
    <property type="entry name" value="ACETYLTRANSFERASE, GNAT FAMILY"/>
    <property type="match status" value="1"/>
</dbReference>
<dbReference type="GO" id="GO:0030466">
    <property type="term" value="P:silent mating-type cassette heterochromatin formation"/>
    <property type="evidence" value="ECO:0007669"/>
    <property type="project" value="EnsemblFungi"/>
</dbReference>
<feature type="region of interest" description="Disordered" evidence="1">
    <location>
        <begin position="451"/>
        <end position="495"/>
    </location>
</feature>
<organism evidence="3 4">
    <name type="scientific">Kazachstania africana (strain ATCC 22294 / BCRC 22015 / CBS 2517 / CECT 1963 / NBRC 1671 / NRRL Y-8276)</name>
    <name type="common">Yeast</name>
    <name type="synonym">Kluyveromyces africanus</name>
    <dbReference type="NCBI Taxonomy" id="1071382"/>
    <lineage>
        <taxon>Eukaryota</taxon>
        <taxon>Fungi</taxon>
        <taxon>Dikarya</taxon>
        <taxon>Ascomycota</taxon>
        <taxon>Saccharomycotina</taxon>
        <taxon>Saccharomycetes</taxon>
        <taxon>Saccharomycetales</taxon>
        <taxon>Saccharomycetaceae</taxon>
        <taxon>Kazachstania</taxon>
    </lineage>
</organism>
<dbReference type="GO" id="GO:0005634">
    <property type="term" value="C:nucleus"/>
    <property type="evidence" value="ECO:0007669"/>
    <property type="project" value="TreeGrafter"/>
</dbReference>
<feature type="compositionally biased region" description="Polar residues" evidence="1">
    <location>
        <begin position="485"/>
        <end position="495"/>
    </location>
</feature>
<feature type="region of interest" description="Disordered" evidence="1">
    <location>
        <begin position="643"/>
        <end position="706"/>
    </location>
</feature>
<dbReference type="PROSITE" id="PS51186">
    <property type="entry name" value="GNAT"/>
    <property type="match status" value="1"/>
</dbReference>